<dbReference type="SUPFAM" id="SSF53756">
    <property type="entry name" value="UDP-Glycosyltransferase/glycogen phosphorylase"/>
    <property type="match status" value="1"/>
</dbReference>
<evidence type="ECO:0000256" key="1">
    <source>
        <dbReference type="ARBA" id="ARBA00021292"/>
    </source>
</evidence>
<dbReference type="Gene3D" id="3.40.50.2000">
    <property type="entry name" value="Glycogen Phosphorylase B"/>
    <property type="match status" value="2"/>
</dbReference>
<accession>A0A1B7LUQ5</accession>
<evidence type="ECO:0000313" key="7">
    <source>
        <dbReference type="Proteomes" id="UP000078292"/>
    </source>
</evidence>
<dbReference type="STRING" id="1837282.A6F49_02110"/>
<evidence type="ECO:0000259" key="5">
    <source>
        <dbReference type="Pfam" id="PF13579"/>
    </source>
</evidence>
<dbReference type="PANTHER" id="PTHR45947:SF3">
    <property type="entry name" value="SULFOQUINOVOSYL TRANSFERASE SQD2"/>
    <property type="match status" value="1"/>
</dbReference>
<evidence type="ECO:0000313" key="6">
    <source>
        <dbReference type="EMBL" id="OAV51202.1"/>
    </source>
</evidence>
<keyword evidence="3" id="KW-0808">Transferase</keyword>
<feature type="domain" description="Glycosyl transferase family 1" evidence="4">
    <location>
        <begin position="633"/>
        <end position="795"/>
    </location>
</feature>
<dbReference type="GO" id="GO:0016758">
    <property type="term" value="F:hexosyltransferase activity"/>
    <property type="evidence" value="ECO:0007669"/>
    <property type="project" value="TreeGrafter"/>
</dbReference>
<dbReference type="InterPro" id="IPR028098">
    <property type="entry name" value="Glyco_trans_4-like_N"/>
</dbReference>
<dbReference type="Pfam" id="PF00534">
    <property type="entry name" value="Glycos_transf_1"/>
    <property type="match status" value="1"/>
</dbReference>
<evidence type="ECO:0000256" key="3">
    <source>
        <dbReference type="ARBA" id="ARBA00022679"/>
    </source>
</evidence>
<dbReference type="EMBL" id="LXEY01000116">
    <property type="protein sequence ID" value="OAV51202.1"/>
    <property type="molecule type" value="Genomic_DNA"/>
</dbReference>
<reference evidence="6 7" key="1">
    <citation type="submission" date="2016-04" db="EMBL/GenBank/DDBJ databases">
        <title>First whole genome shotgun sequence of the bacterium Enteractinococcus sp. strain UASWS1574.</title>
        <authorList>
            <person name="Crovadore J."/>
            <person name="Chablais R."/>
            <person name="Lefort F."/>
        </authorList>
    </citation>
    <scope>NUCLEOTIDE SEQUENCE [LARGE SCALE GENOMIC DNA]</scope>
    <source>
        <strain evidence="6 7">UASWS1574</strain>
    </source>
</reference>
<dbReference type="PANTHER" id="PTHR45947">
    <property type="entry name" value="SULFOQUINOVOSYL TRANSFERASE SQD2"/>
    <property type="match status" value="1"/>
</dbReference>
<gene>
    <name evidence="6" type="ORF">A6F49_02110</name>
</gene>
<sequence length="819" mass="91666">MALQGWQRQYLDALLRSRIHRIAQFESLEFFSSIIDEPADGIQELLLHRLIAGLESVSDAIKLLDTIRHTSWKKYGPRVLARIGDTEAVLKLRPDLAEHFQILRERTGYTTYSIKDWRLIGDGTNLRRPDAPVWSGRTTSIQKLVERTKIQKFGIEDIGAVLQHYFEAGIRVFQLAIITFAAEENEWARVLHQVLAAPCLEISVEPHTPDNFVLSTPAALWTPYWRIATEPEAINRWDVTEVHTGQKLHGLGSAGIYDQISVLLAVSGLLREGINLCPIDDGLVRAMTPSQPIWGFRRREFSASRTTYQADDVRALALAFLGKLPATQRVSMFRSRLAMRLVGEAWIHRNSASELSESGSYYQHLVRTAQLFGENRFSEVTDYINQTPYGSEPAFRFFLGEAQAALALVDRVVHLPSTVDVAQVANPDEILCVTHASVPDQTGGYAIRAHGILKSLRNAGIQITAVTRPGFPAGALTEPSTVTVDEVVYQRLPATDVTRNHGEIRYMMSFVEPFKALFKQRGIGIIHVRSTFLIALPALIAARELGLKVLYEVSGLWELVYQDREYASHLLKRSAFAELAETLIMTKVDQLVVMNEAVRQIAIDRGVDVDKIQVAPNAVNVDSFTPLPLPDNEVFTIGYLGSFQDYEGLEDIVEAVKILIADGTRVRVRMVGDGLQYNAVRSLIKTSGLEEVFELTGRVPHEAVIDQYMQMDVLVYPRRSTGATETITPLKPFEALALAKPIIVSDVEPLLEITGNNERGLVFRSGDVEDFARAIQRLIDEPGLRSTLGQHGREWVVENRNWGIVVKTFVESYQHLTAS</sequence>
<feature type="domain" description="Glycosyltransferase subfamily 4-like N-terminal" evidence="5">
    <location>
        <begin position="443"/>
        <end position="617"/>
    </location>
</feature>
<dbReference type="OrthoDB" id="509705at2"/>
<proteinExistence type="predicted"/>
<dbReference type="GO" id="GO:1901137">
    <property type="term" value="P:carbohydrate derivative biosynthetic process"/>
    <property type="evidence" value="ECO:0007669"/>
    <property type="project" value="UniProtKB-ARBA"/>
</dbReference>
<dbReference type="Pfam" id="PF13579">
    <property type="entry name" value="Glyco_trans_4_4"/>
    <property type="match status" value="1"/>
</dbReference>
<evidence type="ECO:0000259" key="4">
    <source>
        <dbReference type="Pfam" id="PF00534"/>
    </source>
</evidence>
<evidence type="ECO:0000256" key="2">
    <source>
        <dbReference type="ARBA" id="ARBA00022676"/>
    </source>
</evidence>
<protein>
    <recommendedName>
        <fullName evidence="1">D-inositol 3-phosphate glycosyltransferase</fullName>
    </recommendedName>
</protein>
<dbReference type="CDD" id="cd03794">
    <property type="entry name" value="GT4_WbuB-like"/>
    <property type="match status" value="1"/>
</dbReference>
<name>A0A1B7LUQ5_9MICC</name>
<dbReference type="AlphaFoldDB" id="A0A1B7LUQ5"/>
<keyword evidence="2" id="KW-0328">Glycosyltransferase</keyword>
<dbReference type="Proteomes" id="UP000078292">
    <property type="component" value="Unassembled WGS sequence"/>
</dbReference>
<dbReference type="InterPro" id="IPR050194">
    <property type="entry name" value="Glycosyltransferase_grp1"/>
</dbReference>
<comment type="caution">
    <text evidence="6">The sequence shown here is derived from an EMBL/GenBank/DDBJ whole genome shotgun (WGS) entry which is preliminary data.</text>
</comment>
<organism evidence="6 7">
    <name type="scientific">Enteractinococcus helveticum</name>
    <dbReference type="NCBI Taxonomy" id="1837282"/>
    <lineage>
        <taxon>Bacteria</taxon>
        <taxon>Bacillati</taxon>
        <taxon>Actinomycetota</taxon>
        <taxon>Actinomycetes</taxon>
        <taxon>Micrococcales</taxon>
        <taxon>Micrococcaceae</taxon>
    </lineage>
</organism>
<keyword evidence="7" id="KW-1185">Reference proteome</keyword>
<dbReference type="InterPro" id="IPR001296">
    <property type="entry name" value="Glyco_trans_1"/>
</dbReference>
<dbReference type="RefSeq" id="WP_043055760.1">
    <property type="nucleotide sequence ID" value="NZ_LXEY01000116.1"/>
</dbReference>